<accession>A0A9P9J1I7</accession>
<organism evidence="1 2">
    <name type="scientific">Dendryphion nanum</name>
    <dbReference type="NCBI Taxonomy" id="256645"/>
    <lineage>
        <taxon>Eukaryota</taxon>
        <taxon>Fungi</taxon>
        <taxon>Dikarya</taxon>
        <taxon>Ascomycota</taxon>
        <taxon>Pezizomycotina</taxon>
        <taxon>Dothideomycetes</taxon>
        <taxon>Pleosporomycetidae</taxon>
        <taxon>Pleosporales</taxon>
        <taxon>Torulaceae</taxon>
        <taxon>Dendryphion</taxon>
    </lineage>
</organism>
<protein>
    <submittedName>
        <fullName evidence="1">Uncharacterized protein</fullName>
    </submittedName>
</protein>
<keyword evidence="2" id="KW-1185">Reference proteome</keyword>
<dbReference type="InterPro" id="IPR022085">
    <property type="entry name" value="OpdG"/>
</dbReference>
<dbReference type="Pfam" id="PF12311">
    <property type="entry name" value="DUF3632"/>
    <property type="match status" value="1"/>
</dbReference>
<name>A0A9P9J1I7_9PLEO</name>
<evidence type="ECO:0000313" key="1">
    <source>
        <dbReference type="EMBL" id="KAH7138740.1"/>
    </source>
</evidence>
<gene>
    <name evidence="1" type="ORF">B0J11DRAFT_515198</name>
</gene>
<dbReference type="EMBL" id="JAGMWT010000001">
    <property type="protein sequence ID" value="KAH7138740.1"/>
    <property type="molecule type" value="Genomic_DNA"/>
</dbReference>
<sequence length="314" mass="34868">MLVPSGSFLNFDEIPTLKHSMVKSHPVIMSISLKTSWAQSLYDTRLSNISNGQTQQPIESVQLSLLKALDDLLSLEDSPEGVATKSASIVISQNEPPLMNLIGLTLNAAENIADEKRLQVLVDYFVALASLPDAVNESAYPMLLDMGGWKKTIEPGRIVVFAEGTMWKDLPGFAWNLTERLQGPEAYMYDLRRPVSPAVAMQTWKNINMFVALLAISSPAQNIPTLSRQVARGRVTLAMALEYSRDTRLGKNVNIHAPAAALWLRVARDEVEGMCMKGDQCIDAGDLWLERGGSNVCDMVRLQFWHERLVELEL</sequence>
<dbReference type="InterPro" id="IPR053204">
    <property type="entry name" value="Oxopyrrolidines_Biosynth-assoc"/>
</dbReference>
<comment type="caution">
    <text evidence="1">The sequence shown here is derived from an EMBL/GenBank/DDBJ whole genome shotgun (WGS) entry which is preliminary data.</text>
</comment>
<dbReference type="PANTHER" id="PTHR38797">
    <property type="entry name" value="NUCLEAR PORE COMPLEX PROTEIN NUP85-RELATED"/>
    <property type="match status" value="1"/>
</dbReference>
<proteinExistence type="predicted"/>
<dbReference type="AlphaFoldDB" id="A0A9P9J1I7"/>
<evidence type="ECO:0000313" key="2">
    <source>
        <dbReference type="Proteomes" id="UP000700596"/>
    </source>
</evidence>
<dbReference type="Proteomes" id="UP000700596">
    <property type="component" value="Unassembled WGS sequence"/>
</dbReference>
<reference evidence="1" key="1">
    <citation type="journal article" date="2021" name="Nat. Commun.">
        <title>Genetic determinants of endophytism in the Arabidopsis root mycobiome.</title>
        <authorList>
            <person name="Mesny F."/>
            <person name="Miyauchi S."/>
            <person name="Thiergart T."/>
            <person name="Pickel B."/>
            <person name="Atanasova L."/>
            <person name="Karlsson M."/>
            <person name="Huettel B."/>
            <person name="Barry K.W."/>
            <person name="Haridas S."/>
            <person name="Chen C."/>
            <person name="Bauer D."/>
            <person name="Andreopoulos W."/>
            <person name="Pangilinan J."/>
            <person name="LaButti K."/>
            <person name="Riley R."/>
            <person name="Lipzen A."/>
            <person name="Clum A."/>
            <person name="Drula E."/>
            <person name="Henrissat B."/>
            <person name="Kohler A."/>
            <person name="Grigoriev I.V."/>
            <person name="Martin F.M."/>
            <person name="Hacquard S."/>
        </authorList>
    </citation>
    <scope>NUCLEOTIDE SEQUENCE</scope>
    <source>
        <strain evidence="1">MPI-CAGE-CH-0243</strain>
    </source>
</reference>
<dbReference type="OrthoDB" id="3350591at2759"/>
<dbReference type="PANTHER" id="PTHR38797:SF4">
    <property type="entry name" value="NUCLEAR PORE COMPLEX PROTEIN NUP85"/>
    <property type="match status" value="1"/>
</dbReference>